<dbReference type="InterPro" id="IPR000408">
    <property type="entry name" value="Reg_chr_condens"/>
</dbReference>
<gene>
    <name evidence="2" type="ORF">AVDCRST_MAG89-1625</name>
</gene>
<dbReference type="EMBL" id="CADCTV010000349">
    <property type="protein sequence ID" value="CAA9320600.1"/>
    <property type="molecule type" value="Genomic_DNA"/>
</dbReference>
<feature type="non-terminal residue" evidence="2">
    <location>
        <position position="1"/>
    </location>
</feature>
<reference evidence="2" key="1">
    <citation type="submission" date="2020-02" db="EMBL/GenBank/DDBJ databases">
        <authorList>
            <person name="Meier V. D."/>
        </authorList>
    </citation>
    <scope>NUCLEOTIDE SEQUENCE</scope>
    <source>
        <strain evidence="2">AVDCRST_MAG89</strain>
    </source>
</reference>
<organism evidence="2">
    <name type="scientific">uncultured Gemmatimonadota bacterium</name>
    <dbReference type="NCBI Taxonomy" id="203437"/>
    <lineage>
        <taxon>Bacteria</taxon>
        <taxon>Pseudomonadati</taxon>
        <taxon>Gemmatimonadota</taxon>
        <taxon>environmental samples</taxon>
    </lineage>
</organism>
<feature type="region of interest" description="Disordered" evidence="1">
    <location>
        <begin position="54"/>
        <end position="73"/>
    </location>
</feature>
<dbReference type="PROSITE" id="PS00626">
    <property type="entry name" value="RCC1_2"/>
    <property type="match status" value="1"/>
</dbReference>
<feature type="region of interest" description="Disordered" evidence="1">
    <location>
        <begin position="79"/>
        <end position="181"/>
    </location>
</feature>
<accession>A0A6J4L1G6</accession>
<feature type="compositionally biased region" description="Low complexity" evidence="1">
    <location>
        <begin position="122"/>
        <end position="132"/>
    </location>
</feature>
<feature type="compositionally biased region" description="Low complexity" evidence="1">
    <location>
        <begin position="7"/>
        <end position="20"/>
    </location>
</feature>
<feature type="region of interest" description="Disordered" evidence="1">
    <location>
        <begin position="1"/>
        <end position="48"/>
    </location>
</feature>
<sequence>ERHRRPAALSAGARHAAGLRSHGRRGRPPADGSRHRAAPAGLRAGRRGVRLAAGAGGARLRGHRLGPAEPRRVLARRGRVLCGPGLGPAGVPRPSPGGRRHRPDGLGRGRGGRRAPWRAPDDGAVQRAAGAAGRVGRGGDGGAVGLGGPNAPALCARRRPGPGVRGGAHRHARRGHRRAAV</sequence>
<feature type="compositionally biased region" description="Gly residues" evidence="1">
    <location>
        <begin position="133"/>
        <end position="148"/>
    </location>
</feature>
<dbReference type="AlphaFoldDB" id="A0A6J4L1G6"/>
<evidence type="ECO:0000313" key="2">
    <source>
        <dbReference type="EMBL" id="CAA9320600.1"/>
    </source>
</evidence>
<protein>
    <submittedName>
        <fullName evidence="2">Uncharacterized protein</fullName>
    </submittedName>
</protein>
<name>A0A6J4L1G6_9BACT</name>
<evidence type="ECO:0000256" key="1">
    <source>
        <dbReference type="SAM" id="MobiDB-lite"/>
    </source>
</evidence>
<feature type="non-terminal residue" evidence="2">
    <location>
        <position position="181"/>
    </location>
</feature>
<feature type="compositionally biased region" description="Basic residues" evidence="1">
    <location>
        <begin position="167"/>
        <end position="181"/>
    </location>
</feature>
<proteinExistence type="predicted"/>